<dbReference type="PANTHER" id="PTHR30055">
    <property type="entry name" value="HTH-TYPE TRANSCRIPTIONAL REGULATOR RUTR"/>
    <property type="match status" value="1"/>
</dbReference>
<name>A0A4S2GXN9_9PROT</name>
<dbReference type="OrthoDB" id="2356263at2"/>
<dbReference type="InterPro" id="IPR050109">
    <property type="entry name" value="HTH-type_TetR-like_transc_reg"/>
</dbReference>
<organism evidence="4 5">
    <name type="scientific">Marinicauda algicola</name>
    <dbReference type="NCBI Taxonomy" id="2029849"/>
    <lineage>
        <taxon>Bacteria</taxon>
        <taxon>Pseudomonadati</taxon>
        <taxon>Pseudomonadota</taxon>
        <taxon>Alphaproteobacteria</taxon>
        <taxon>Maricaulales</taxon>
        <taxon>Maricaulaceae</taxon>
        <taxon>Marinicauda</taxon>
    </lineage>
</organism>
<dbReference type="Gene3D" id="1.10.357.10">
    <property type="entry name" value="Tetracycline Repressor, domain 2"/>
    <property type="match status" value="1"/>
</dbReference>
<evidence type="ECO:0000256" key="1">
    <source>
        <dbReference type="ARBA" id="ARBA00023125"/>
    </source>
</evidence>
<dbReference type="InterPro" id="IPR001647">
    <property type="entry name" value="HTH_TetR"/>
</dbReference>
<evidence type="ECO:0000259" key="3">
    <source>
        <dbReference type="PROSITE" id="PS50977"/>
    </source>
</evidence>
<proteinExistence type="predicted"/>
<evidence type="ECO:0000313" key="5">
    <source>
        <dbReference type="Proteomes" id="UP000308054"/>
    </source>
</evidence>
<dbReference type="EMBL" id="SRXW01000004">
    <property type="protein sequence ID" value="TGY87823.1"/>
    <property type="molecule type" value="Genomic_DNA"/>
</dbReference>
<comment type="caution">
    <text evidence="4">The sequence shown here is derived from an EMBL/GenBank/DDBJ whole genome shotgun (WGS) entry which is preliminary data.</text>
</comment>
<evidence type="ECO:0000256" key="2">
    <source>
        <dbReference type="PROSITE-ProRule" id="PRU00335"/>
    </source>
</evidence>
<dbReference type="Pfam" id="PF00440">
    <property type="entry name" value="TetR_N"/>
    <property type="match status" value="1"/>
</dbReference>
<dbReference type="Proteomes" id="UP000308054">
    <property type="component" value="Unassembled WGS sequence"/>
</dbReference>
<dbReference type="GO" id="GO:0003700">
    <property type="term" value="F:DNA-binding transcription factor activity"/>
    <property type="evidence" value="ECO:0007669"/>
    <property type="project" value="TreeGrafter"/>
</dbReference>
<dbReference type="AlphaFoldDB" id="A0A4S2GXN9"/>
<accession>A0A4S2GXN9</accession>
<dbReference type="PANTHER" id="PTHR30055:SF235">
    <property type="entry name" value="TRANSCRIPTIONAL REGULATORY PROTEIN"/>
    <property type="match status" value="1"/>
</dbReference>
<dbReference type="PROSITE" id="PS50977">
    <property type="entry name" value="HTH_TETR_2"/>
    <property type="match status" value="1"/>
</dbReference>
<dbReference type="PRINTS" id="PR00455">
    <property type="entry name" value="HTHTETR"/>
</dbReference>
<feature type="domain" description="HTH tetR-type" evidence="3">
    <location>
        <begin position="11"/>
        <end position="71"/>
    </location>
</feature>
<reference evidence="4 5" key="1">
    <citation type="journal article" date="2017" name="Int. J. Syst. Evol. Microbiol.">
        <title>Marinicauda algicola sp. nov., isolated from a marine red alga Rhodosorus marinus.</title>
        <authorList>
            <person name="Jeong S.E."/>
            <person name="Jeon S.H."/>
            <person name="Chun B.H."/>
            <person name="Kim D.W."/>
            <person name="Jeon C.O."/>
        </authorList>
    </citation>
    <scope>NUCLEOTIDE SEQUENCE [LARGE SCALE GENOMIC DNA]</scope>
    <source>
        <strain evidence="4 5">JCM 31718</strain>
    </source>
</reference>
<dbReference type="InterPro" id="IPR041586">
    <property type="entry name" value="PsrA_TetR_C"/>
</dbReference>
<keyword evidence="5" id="KW-1185">Reference proteome</keyword>
<dbReference type="Pfam" id="PF17939">
    <property type="entry name" value="TetR_C_30"/>
    <property type="match status" value="1"/>
</dbReference>
<protein>
    <submittedName>
        <fullName evidence="4">TetR/AcrR family transcriptional regulator</fullName>
    </submittedName>
</protein>
<dbReference type="GO" id="GO:0000976">
    <property type="term" value="F:transcription cis-regulatory region binding"/>
    <property type="evidence" value="ECO:0007669"/>
    <property type="project" value="TreeGrafter"/>
</dbReference>
<sequence length="219" mass="24238">MPDGRMNRRGEATRQRLLDAAEKLFAAKGFHGVTVRAIAKDADADPALVAYYFGGKRELFDAVLMRRADILNQIRVAELDACEADAGPGGPSVEKIIKAFTHPMLERSANGGPGWKNYFALVAQITNSPEWGGAVMTKYFDPIATRFLNAIKKTKPDWRDEDIYWSYHFLSGALVLTFAETGRIDNLSGGLCRSSDIASVHERLPKFIAAGFERLQRAD</sequence>
<dbReference type="InterPro" id="IPR036271">
    <property type="entry name" value="Tet_transcr_reg_TetR-rel_C_sf"/>
</dbReference>
<dbReference type="SUPFAM" id="SSF46689">
    <property type="entry name" value="Homeodomain-like"/>
    <property type="match status" value="1"/>
</dbReference>
<keyword evidence="1 2" id="KW-0238">DNA-binding</keyword>
<gene>
    <name evidence="4" type="ORF">E5163_12955</name>
</gene>
<evidence type="ECO:0000313" key="4">
    <source>
        <dbReference type="EMBL" id="TGY87823.1"/>
    </source>
</evidence>
<dbReference type="SUPFAM" id="SSF48498">
    <property type="entry name" value="Tetracyclin repressor-like, C-terminal domain"/>
    <property type="match status" value="1"/>
</dbReference>
<dbReference type="InterPro" id="IPR009057">
    <property type="entry name" value="Homeodomain-like_sf"/>
</dbReference>
<dbReference type="RefSeq" id="WP_135996667.1">
    <property type="nucleotide sequence ID" value="NZ_CP071057.1"/>
</dbReference>
<feature type="DNA-binding region" description="H-T-H motif" evidence="2">
    <location>
        <begin position="34"/>
        <end position="53"/>
    </location>
</feature>